<gene>
    <name evidence="3" type="ORF">WG900_09710</name>
</gene>
<dbReference type="RefSeq" id="WP_339966976.1">
    <property type="nucleotide sequence ID" value="NZ_JBBHJY010000004.1"/>
</dbReference>
<dbReference type="SMART" id="SM01007">
    <property type="entry name" value="Aldolase_II"/>
    <property type="match status" value="1"/>
</dbReference>
<dbReference type="EMBL" id="JBBHJY010000004">
    <property type="protein sequence ID" value="MEJ6010192.1"/>
    <property type="molecule type" value="Genomic_DNA"/>
</dbReference>
<evidence type="ECO:0000256" key="1">
    <source>
        <dbReference type="ARBA" id="ARBA00037961"/>
    </source>
</evidence>
<dbReference type="SUPFAM" id="SSF53639">
    <property type="entry name" value="AraD/HMP-PK domain-like"/>
    <property type="match status" value="1"/>
</dbReference>
<proteinExistence type="inferred from homology"/>
<dbReference type="PANTHER" id="PTHR10672:SF3">
    <property type="entry name" value="PROTEIN HU-LI TAI SHAO"/>
    <property type="match status" value="1"/>
</dbReference>
<dbReference type="NCBIfam" id="NF005451">
    <property type="entry name" value="PRK07044.1"/>
    <property type="match status" value="1"/>
</dbReference>
<name>A0ABU8S8H9_9SPHN</name>
<protein>
    <submittedName>
        <fullName evidence="3">Class II aldolase/adducin family protein</fullName>
    </submittedName>
</protein>
<dbReference type="InterPro" id="IPR036409">
    <property type="entry name" value="Aldolase_II/adducin_N_sf"/>
</dbReference>
<dbReference type="Proteomes" id="UP001379235">
    <property type="component" value="Unassembled WGS sequence"/>
</dbReference>
<dbReference type="InterPro" id="IPR001303">
    <property type="entry name" value="Aldolase_II/adducin_N"/>
</dbReference>
<keyword evidence="4" id="KW-1185">Reference proteome</keyword>
<feature type="domain" description="Class II aldolase/adducin N-terminal" evidence="2">
    <location>
        <begin position="20"/>
        <end position="200"/>
    </location>
</feature>
<sequence length="253" mass="28329">MATQLHRPIECSAEEWEARQQLAACYRIFDLLGWSESIYNHISLTVPGEDGAFLINPFGLLYSEVCASNLVKIDIDGNTLDGSTYPVNKAGFTQHAYFHRHLPQAKAICHVHTSETMAVSSYEHGLLPSNFYACAFVGQIGYHDFEGVTVRAEEGERLLTNLGQHKILMLRNHGPVVMGKTVPEMFFTMWALQRACEIQCATLAMGKPVLVSDEVLRVHQRDLSQVQLPGGPGAPDFAAWVRKVDRVDRSWRD</sequence>
<comment type="caution">
    <text evidence="3">The sequence shown here is derived from an EMBL/GenBank/DDBJ whole genome shotgun (WGS) entry which is preliminary data.</text>
</comment>
<reference evidence="3 4" key="1">
    <citation type="submission" date="2024-03" db="EMBL/GenBank/DDBJ databases">
        <authorList>
            <person name="Jo J.-H."/>
        </authorList>
    </citation>
    <scope>NUCLEOTIDE SEQUENCE [LARGE SCALE GENOMIC DNA]</scope>
    <source>
        <strain evidence="3 4">AS3R-12</strain>
    </source>
</reference>
<dbReference type="InterPro" id="IPR051017">
    <property type="entry name" value="Aldolase-II_Adducin_sf"/>
</dbReference>
<dbReference type="Pfam" id="PF00596">
    <property type="entry name" value="Aldolase_II"/>
    <property type="match status" value="1"/>
</dbReference>
<dbReference type="Gene3D" id="3.40.225.10">
    <property type="entry name" value="Class II aldolase/adducin N-terminal domain"/>
    <property type="match status" value="1"/>
</dbReference>
<dbReference type="PANTHER" id="PTHR10672">
    <property type="entry name" value="ADDUCIN"/>
    <property type="match status" value="1"/>
</dbReference>
<accession>A0ABU8S8H9</accession>
<evidence type="ECO:0000313" key="3">
    <source>
        <dbReference type="EMBL" id="MEJ6010192.1"/>
    </source>
</evidence>
<evidence type="ECO:0000313" key="4">
    <source>
        <dbReference type="Proteomes" id="UP001379235"/>
    </source>
</evidence>
<organism evidence="3 4">
    <name type="scientific">Novosphingobium aquae</name>
    <dbReference type="NCBI Taxonomy" id="3133435"/>
    <lineage>
        <taxon>Bacteria</taxon>
        <taxon>Pseudomonadati</taxon>
        <taxon>Pseudomonadota</taxon>
        <taxon>Alphaproteobacteria</taxon>
        <taxon>Sphingomonadales</taxon>
        <taxon>Sphingomonadaceae</taxon>
        <taxon>Novosphingobium</taxon>
    </lineage>
</organism>
<comment type="similarity">
    <text evidence="1">Belongs to the aldolase class II family.</text>
</comment>
<evidence type="ECO:0000259" key="2">
    <source>
        <dbReference type="SMART" id="SM01007"/>
    </source>
</evidence>